<evidence type="ECO:0000256" key="1">
    <source>
        <dbReference type="SAM" id="SignalP"/>
    </source>
</evidence>
<evidence type="ECO:0000313" key="2">
    <source>
        <dbReference type="EMBL" id="MFC4721071.1"/>
    </source>
</evidence>
<comment type="caution">
    <text evidence="2">The sequence shown here is derived from an EMBL/GenBank/DDBJ whole genome shotgun (WGS) entry which is preliminary data.</text>
</comment>
<dbReference type="EMBL" id="JBHSGP010000004">
    <property type="protein sequence ID" value="MFC4721071.1"/>
    <property type="molecule type" value="Genomic_DNA"/>
</dbReference>
<evidence type="ECO:0000313" key="3">
    <source>
        <dbReference type="Proteomes" id="UP001595953"/>
    </source>
</evidence>
<reference evidence="3" key="1">
    <citation type="journal article" date="2019" name="Int. J. Syst. Evol. Microbiol.">
        <title>The Global Catalogue of Microorganisms (GCM) 10K type strain sequencing project: providing services to taxonomists for standard genome sequencing and annotation.</title>
        <authorList>
            <consortium name="The Broad Institute Genomics Platform"/>
            <consortium name="The Broad Institute Genome Sequencing Center for Infectious Disease"/>
            <person name="Wu L."/>
            <person name="Ma J."/>
        </authorList>
    </citation>
    <scope>NUCLEOTIDE SEQUENCE [LARGE SCALE GENOMIC DNA]</scope>
    <source>
        <strain evidence="3">CCUG 63682</strain>
    </source>
</reference>
<keyword evidence="1" id="KW-0732">Signal</keyword>
<accession>A0ABV9MYG2</accession>
<keyword evidence="3" id="KW-1185">Reference proteome</keyword>
<feature type="chain" id="PRO_5046085255" description="Por secretion system C-terminal sorting domain-containing protein" evidence="1">
    <location>
        <begin position="22"/>
        <end position="273"/>
    </location>
</feature>
<name>A0ABV9MYG2_9FLAO</name>
<protein>
    <recommendedName>
        <fullName evidence="4">Por secretion system C-terminal sorting domain-containing protein</fullName>
    </recommendedName>
</protein>
<proteinExistence type="predicted"/>
<sequence>MNKITYLCFLFVLCFSITGQAKTIEKTSATSTMASEIQRVRVDFVNPLGYTRHLLLAFTPDNAATDGVDYGYDALNIDTLPDDLNWMIEGGRYVIQGVGAFENTKYYPFGMFIANSGNIKISLTALENFNEPIDVFIYDSLFDTFTSLNDTDYTNMVTQGEYTDRFFITFSNNSGLIEASAPNTTLAIDDRPFEHTSFHYVNGTKELVIKTNSTTVLSDVTIYNTLGQRLLNRSKINANKVYIPLTDTQTQSSIIVSLITDDGRQLNKQLLTR</sequence>
<dbReference type="RefSeq" id="WP_387960422.1">
    <property type="nucleotide sequence ID" value="NZ_JBHSGP010000004.1"/>
</dbReference>
<evidence type="ECO:0008006" key="4">
    <source>
        <dbReference type="Google" id="ProtNLM"/>
    </source>
</evidence>
<gene>
    <name evidence="2" type="ORF">ACFO5O_01965</name>
</gene>
<feature type="signal peptide" evidence="1">
    <location>
        <begin position="1"/>
        <end position="21"/>
    </location>
</feature>
<dbReference type="Proteomes" id="UP001595953">
    <property type="component" value="Unassembled WGS sequence"/>
</dbReference>
<organism evidence="2 3">
    <name type="scientific">Geojedonia litorea</name>
    <dbReference type="NCBI Taxonomy" id="1268269"/>
    <lineage>
        <taxon>Bacteria</taxon>
        <taxon>Pseudomonadati</taxon>
        <taxon>Bacteroidota</taxon>
        <taxon>Flavobacteriia</taxon>
        <taxon>Flavobacteriales</taxon>
        <taxon>Flavobacteriaceae</taxon>
        <taxon>Geojedonia</taxon>
    </lineage>
</organism>